<feature type="transmembrane region" description="Helical" evidence="1">
    <location>
        <begin position="204"/>
        <end position="223"/>
    </location>
</feature>
<dbReference type="PANTHER" id="PTHR34978:SF3">
    <property type="entry name" value="SLR0241 PROTEIN"/>
    <property type="match status" value="1"/>
</dbReference>
<reference evidence="3 4" key="1">
    <citation type="submission" date="2023-12" db="EMBL/GenBank/DDBJ databases">
        <title>Genome sequencing and assembly of bacterial species from a model synthetic community.</title>
        <authorList>
            <person name="Hogle S.L."/>
        </authorList>
    </citation>
    <scope>NUCLEOTIDE SEQUENCE [LARGE SCALE GENOMIC DNA]</scope>
    <source>
        <strain evidence="3 4">HAMBI_3031</strain>
    </source>
</reference>
<protein>
    <submittedName>
        <fullName evidence="3">M56 family metallopeptidase</fullName>
    </submittedName>
</protein>
<dbReference type="Pfam" id="PF05569">
    <property type="entry name" value="Peptidase_M56"/>
    <property type="match status" value="1"/>
</dbReference>
<keyword evidence="4" id="KW-1185">Reference proteome</keyword>
<dbReference type="RefSeq" id="WP_114790871.1">
    <property type="nucleotide sequence ID" value="NZ_CP139960.1"/>
</dbReference>
<dbReference type="CDD" id="cd07341">
    <property type="entry name" value="M56_BlaR1_MecR1_like"/>
    <property type="match status" value="1"/>
</dbReference>
<evidence type="ECO:0000259" key="2">
    <source>
        <dbReference type="Pfam" id="PF05569"/>
    </source>
</evidence>
<evidence type="ECO:0000256" key="1">
    <source>
        <dbReference type="SAM" id="Phobius"/>
    </source>
</evidence>
<feature type="domain" description="Peptidase M56" evidence="2">
    <location>
        <begin position="95"/>
        <end position="284"/>
    </location>
</feature>
<feature type="transmembrane region" description="Helical" evidence="1">
    <location>
        <begin position="150"/>
        <end position="169"/>
    </location>
</feature>
<feature type="transmembrane region" description="Helical" evidence="1">
    <location>
        <begin position="48"/>
        <end position="70"/>
    </location>
</feature>
<feature type="transmembrane region" description="Helical" evidence="1">
    <location>
        <begin position="20"/>
        <end position="36"/>
    </location>
</feature>
<name>A0ABZ0W6J1_9BACT</name>
<feature type="transmembrane region" description="Helical" evidence="1">
    <location>
        <begin position="90"/>
        <end position="111"/>
    </location>
</feature>
<sequence>MNESLQSVLTALGNAVINSIWQTGLIWLLVLGYTRFYKHLSAGQLSNISFAGLLTGFTAFIATFFISLSNTHPVSGVVKWIGSIRSSQPLIMYAAIAYVVLLVLPIIKLVIGTQSIYRLRSQGLGKVPGHLKIFLLDASQYLNIKRKVKIFTSSIISSPLTVGFLRPVILLPVAMMNQLSIEQTQAIILHELAHIRRNDYLQNLVTQIILTILYFNPFIRLLAKTQNLEREKSADNWVIQFEYDSCMYAKTLLLLARQNTVATNKLAVPISGKRSLLLERVEFLLGSRKRRYPSVKSLSFLCTLMATMLVCSLLHSPASNHKIDPLIAWTMPPAVKPQFASYTDPLPSTKEVVNIVTIPGPVTEEIQDAPATCNKSKNKPDCEKQLVKTEACVDIESAPATFVSYVETVMPVLAAQEEKEIQEALKATQKIVVELSWNAIDNSLAETVTQQEKQVLKEAYRQKLQTANWEKQADILRLRYKDINWDNAVRKLTSAVADMAVDSIYKEYKNVTQSLSDYKQQLEQDFTSPKKEITAVSDLIQQYKVVIQKIDSVRSKKVVEL</sequence>
<keyword evidence="1" id="KW-0472">Membrane</keyword>
<feature type="transmembrane region" description="Helical" evidence="1">
    <location>
        <begin position="298"/>
        <end position="315"/>
    </location>
</feature>
<proteinExistence type="predicted"/>
<dbReference type="Proteomes" id="UP001325680">
    <property type="component" value="Chromosome"/>
</dbReference>
<dbReference type="InterPro" id="IPR008756">
    <property type="entry name" value="Peptidase_M56"/>
</dbReference>
<organism evidence="3 4">
    <name type="scientific">Niabella yanshanensis</name>
    <dbReference type="NCBI Taxonomy" id="577386"/>
    <lineage>
        <taxon>Bacteria</taxon>
        <taxon>Pseudomonadati</taxon>
        <taxon>Bacteroidota</taxon>
        <taxon>Chitinophagia</taxon>
        <taxon>Chitinophagales</taxon>
        <taxon>Chitinophagaceae</taxon>
        <taxon>Niabella</taxon>
    </lineage>
</organism>
<accession>A0ABZ0W6J1</accession>
<keyword evidence="1" id="KW-0812">Transmembrane</keyword>
<dbReference type="PANTHER" id="PTHR34978">
    <property type="entry name" value="POSSIBLE SENSOR-TRANSDUCER PROTEIN BLAR"/>
    <property type="match status" value="1"/>
</dbReference>
<evidence type="ECO:0000313" key="3">
    <source>
        <dbReference type="EMBL" id="WQD38127.1"/>
    </source>
</evidence>
<gene>
    <name evidence="3" type="ORF">U0035_20885</name>
</gene>
<keyword evidence="1" id="KW-1133">Transmembrane helix</keyword>
<dbReference type="InterPro" id="IPR052173">
    <property type="entry name" value="Beta-lactam_resp_regulator"/>
</dbReference>
<evidence type="ECO:0000313" key="4">
    <source>
        <dbReference type="Proteomes" id="UP001325680"/>
    </source>
</evidence>
<dbReference type="EMBL" id="CP139960">
    <property type="protein sequence ID" value="WQD38127.1"/>
    <property type="molecule type" value="Genomic_DNA"/>
</dbReference>